<dbReference type="GO" id="GO:0006753">
    <property type="term" value="P:nucleoside phosphate metabolic process"/>
    <property type="evidence" value="ECO:0007669"/>
    <property type="project" value="TreeGrafter"/>
</dbReference>
<dbReference type="EMBL" id="VXIS01000105">
    <property type="protein sequence ID" value="KAA8904645.1"/>
    <property type="molecule type" value="Genomic_DNA"/>
</dbReference>
<dbReference type="PROSITE" id="PS00893">
    <property type="entry name" value="NUDIX_BOX"/>
    <property type="match status" value="1"/>
</dbReference>
<dbReference type="SUPFAM" id="SSF55811">
    <property type="entry name" value="Nudix"/>
    <property type="match status" value="1"/>
</dbReference>
<dbReference type="AlphaFoldDB" id="A0A5J5EUN7"/>
<dbReference type="InterPro" id="IPR015797">
    <property type="entry name" value="NUDIX_hydrolase-like_dom_sf"/>
</dbReference>
<dbReference type="GO" id="GO:0005829">
    <property type="term" value="C:cytosol"/>
    <property type="evidence" value="ECO:0007669"/>
    <property type="project" value="TreeGrafter"/>
</dbReference>
<dbReference type="Pfam" id="PF00293">
    <property type="entry name" value="NUDIX"/>
    <property type="match status" value="1"/>
</dbReference>
<evidence type="ECO:0000313" key="4">
    <source>
        <dbReference type="Proteomes" id="UP000326924"/>
    </source>
</evidence>
<dbReference type="InterPro" id="IPR000086">
    <property type="entry name" value="NUDIX_hydrolase_dom"/>
</dbReference>
<proteinExistence type="predicted"/>
<sequence>MSLESCKVVWTAPLKLEDAKWVKLVKTVYTDPNSKTRDWESAERCTRPAGVDYDGVGIVAILERPGTPPALLLQKQFRPPIGKVTIEVPAGLVDANETAEECALRELYEETGYRGEIADTDKSCLMFNDPGMCNTNLHMVHVKIDLEREENKNPQPQLEENEFIESFTVPLKDLYTECRRLEKEGYAIDARVGTLAEGFEIARKWRFS</sequence>
<dbReference type="GO" id="GO:0019693">
    <property type="term" value="P:ribose phosphate metabolic process"/>
    <property type="evidence" value="ECO:0007669"/>
    <property type="project" value="TreeGrafter"/>
</dbReference>
<evidence type="ECO:0000313" key="3">
    <source>
        <dbReference type="EMBL" id="KAA8904645.1"/>
    </source>
</evidence>
<dbReference type="FunFam" id="3.90.79.10:FF:000016">
    <property type="entry name" value="ADP-sugar pyrophosphatase isoform X1"/>
    <property type="match status" value="1"/>
</dbReference>
<protein>
    <submittedName>
        <fullName evidence="3">NUDIX hydrolase domain-like protein</fullName>
    </submittedName>
</protein>
<organism evidence="3 4">
    <name type="scientific">Sphaerosporella brunnea</name>
    <dbReference type="NCBI Taxonomy" id="1250544"/>
    <lineage>
        <taxon>Eukaryota</taxon>
        <taxon>Fungi</taxon>
        <taxon>Dikarya</taxon>
        <taxon>Ascomycota</taxon>
        <taxon>Pezizomycotina</taxon>
        <taxon>Pezizomycetes</taxon>
        <taxon>Pezizales</taxon>
        <taxon>Pyronemataceae</taxon>
        <taxon>Sphaerosporella</taxon>
    </lineage>
</organism>
<dbReference type="CDD" id="cd18888">
    <property type="entry name" value="NUDIX_ADPRase_Nudt5"/>
    <property type="match status" value="1"/>
</dbReference>
<keyword evidence="1 3" id="KW-0378">Hydrolase</keyword>
<dbReference type="Gene3D" id="3.90.79.10">
    <property type="entry name" value="Nucleoside Triphosphate Pyrophosphohydrolase"/>
    <property type="match status" value="1"/>
</dbReference>
<feature type="domain" description="Nudix hydrolase" evidence="2">
    <location>
        <begin position="51"/>
        <end position="194"/>
    </location>
</feature>
<reference evidence="3 4" key="1">
    <citation type="submission" date="2019-09" db="EMBL/GenBank/DDBJ databases">
        <title>Draft genome of the ectomycorrhizal ascomycete Sphaerosporella brunnea.</title>
        <authorList>
            <consortium name="DOE Joint Genome Institute"/>
            <person name="Benucci G.M."/>
            <person name="Marozzi G."/>
            <person name="Antonielli L."/>
            <person name="Sanchez S."/>
            <person name="Marco P."/>
            <person name="Wang X."/>
            <person name="Falini L.B."/>
            <person name="Barry K."/>
            <person name="Haridas S."/>
            <person name="Lipzen A."/>
            <person name="Labutti K."/>
            <person name="Grigoriev I.V."/>
            <person name="Murat C."/>
            <person name="Martin F."/>
            <person name="Albertini E."/>
            <person name="Donnini D."/>
            <person name="Bonito G."/>
        </authorList>
    </citation>
    <scope>NUCLEOTIDE SEQUENCE [LARGE SCALE GENOMIC DNA]</scope>
    <source>
        <strain evidence="3 4">Sb_GMNB300</strain>
    </source>
</reference>
<name>A0A5J5EUN7_9PEZI</name>
<dbReference type="PANTHER" id="PTHR11839:SF1">
    <property type="entry name" value="ADP-SUGAR PYROPHOSPHATASE"/>
    <property type="match status" value="1"/>
</dbReference>
<dbReference type="FunCoup" id="A0A5J5EUN7">
    <property type="interactions" value="681"/>
</dbReference>
<dbReference type="OrthoDB" id="10249920at2759"/>
<dbReference type="GO" id="GO:0047631">
    <property type="term" value="F:ADP-ribose diphosphatase activity"/>
    <property type="evidence" value="ECO:0007669"/>
    <property type="project" value="TreeGrafter"/>
</dbReference>
<dbReference type="GO" id="GO:0005634">
    <property type="term" value="C:nucleus"/>
    <property type="evidence" value="ECO:0007669"/>
    <property type="project" value="TreeGrafter"/>
</dbReference>
<dbReference type="PROSITE" id="PS51462">
    <property type="entry name" value="NUDIX"/>
    <property type="match status" value="1"/>
</dbReference>
<dbReference type="PANTHER" id="PTHR11839">
    <property type="entry name" value="UDP/ADP-SUGAR PYROPHOSPHATASE"/>
    <property type="match status" value="1"/>
</dbReference>
<comment type="caution">
    <text evidence="3">The sequence shown here is derived from an EMBL/GenBank/DDBJ whole genome shotgun (WGS) entry which is preliminary data.</text>
</comment>
<dbReference type="InParanoid" id="A0A5J5EUN7"/>
<evidence type="ECO:0000259" key="2">
    <source>
        <dbReference type="PROSITE" id="PS51462"/>
    </source>
</evidence>
<keyword evidence="4" id="KW-1185">Reference proteome</keyword>
<evidence type="ECO:0000256" key="1">
    <source>
        <dbReference type="ARBA" id="ARBA00022801"/>
    </source>
</evidence>
<accession>A0A5J5EUN7</accession>
<dbReference type="Proteomes" id="UP000326924">
    <property type="component" value="Unassembled WGS sequence"/>
</dbReference>
<gene>
    <name evidence="3" type="ORF">FN846DRAFT_890754</name>
</gene>
<dbReference type="InterPro" id="IPR020084">
    <property type="entry name" value="NUDIX_hydrolase_CS"/>
</dbReference>